<evidence type="ECO:0000256" key="2">
    <source>
        <dbReference type="ARBA" id="ARBA00023008"/>
    </source>
</evidence>
<dbReference type="Gene3D" id="2.60.40.420">
    <property type="entry name" value="Cupredoxins - blue copper proteins"/>
    <property type="match status" value="1"/>
</dbReference>
<reference evidence="4" key="1">
    <citation type="journal article" date="2020" name="mSystems">
        <title>Genome- and Community-Level Interaction Insights into Carbon Utilization and Element Cycling Functions of Hydrothermarchaeota in Hydrothermal Sediment.</title>
        <authorList>
            <person name="Zhou Z."/>
            <person name="Liu Y."/>
            <person name="Xu W."/>
            <person name="Pan J."/>
            <person name="Luo Z.H."/>
            <person name="Li M."/>
        </authorList>
    </citation>
    <scope>NUCLEOTIDE SEQUENCE [LARGE SCALE GENOMIC DNA]</scope>
    <source>
        <strain evidence="4">SpSt-222</strain>
    </source>
</reference>
<dbReference type="SUPFAM" id="SSF49503">
    <property type="entry name" value="Cupredoxins"/>
    <property type="match status" value="1"/>
</dbReference>
<sequence>MRTHYVLPILVTSLLLALVAAACAAPKQVAPAAKSSEVQVVAREYSFEPAVIEVQVGRPFTLILENRGALEHDIEVHGANIHLHAEPGETVQGTFTITSPGTYEVTCEVPGHKELGMVGKLVAS</sequence>
<dbReference type="AlphaFoldDB" id="A0A7C1JZB6"/>
<dbReference type="PROSITE" id="PS51257">
    <property type="entry name" value="PROKAR_LIPOPROTEIN"/>
    <property type="match status" value="1"/>
</dbReference>
<dbReference type="InterPro" id="IPR028096">
    <property type="entry name" value="EfeO_Cupredoxin"/>
</dbReference>
<organism evidence="4">
    <name type="scientific">Thermomicrobium roseum</name>
    <dbReference type="NCBI Taxonomy" id="500"/>
    <lineage>
        <taxon>Bacteria</taxon>
        <taxon>Pseudomonadati</taxon>
        <taxon>Thermomicrobiota</taxon>
        <taxon>Thermomicrobia</taxon>
        <taxon>Thermomicrobiales</taxon>
        <taxon>Thermomicrobiaceae</taxon>
        <taxon>Thermomicrobium</taxon>
    </lineage>
</organism>
<comment type="caution">
    <text evidence="4">The sequence shown here is derived from an EMBL/GenBank/DDBJ whole genome shotgun (WGS) entry which is preliminary data.</text>
</comment>
<dbReference type="Pfam" id="PF13473">
    <property type="entry name" value="Cupredoxin_1"/>
    <property type="match status" value="1"/>
</dbReference>
<evidence type="ECO:0000313" key="4">
    <source>
        <dbReference type="EMBL" id="HEF65195.1"/>
    </source>
</evidence>
<dbReference type="PANTHER" id="PTHR38439:SF3">
    <property type="entry name" value="COPPER-RESISTANT CUPROPROTEIN COPI"/>
    <property type="match status" value="1"/>
</dbReference>
<dbReference type="EMBL" id="DSJL01000011">
    <property type="protein sequence ID" value="HEF65195.1"/>
    <property type="molecule type" value="Genomic_DNA"/>
</dbReference>
<accession>A0A7C1JZB6</accession>
<evidence type="ECO:0000259" key="3">
    <source>
        <dbReference type="Pfam" id="PF13473"/>
    </source>
</evidence>
<gene>
    <name evidence="4" type="ORF">ENP47_06335</name>
</gene>
<proteinExistence type="predicted"/>
<dbReference type="InterPro" id="IPR008972">
    <property type="entry name" value="Cupredoxin"/>
</dbReference>
<feature type="domain" description="EfeO-type cupredoxin-like" evidence="3">
    <location>
        <begin position="15"/>
        <end position="112"/>
    </location>
</feature>
<dbReference type="GO" id="GO:0046872">
    <property type="term" value="F:metal ion binding"/>
    <property type="evidence" value="ECO:0007669"/>
    <property type="project" value="UniProtKB-KW"/>
</dbReference>
<keyword evidence="1" id="KW-0479">Metal-binding</keyword>
<dbReference type="InterPro" id="IPR050845">
    <property type="entry name" value="Cu-binding_ET"/>
</dbReference>
<protein>
    <recommendedName>
        <fullName evidence="3">EfeO-type cupredoxin-like domain-containing protein</fullName>
    </recommendedName>
</protein>
<keyword evidence="2" id="KW-0186">Copper</keyword>
<evidence type="ECO:0000256" key="1">
    <source>
        <dbReference type="ARBA" id="ARBA00022723"/>
    </source>
</evidence>
<dbReference type="PANTHER" id="PTHR38439">
    <property type="entry name" value="AURACYANIN-B"/>
    <property type="match status" value="1"/>
</dbReference>
<name>A0A7C1JZB6_THERO</name>